<keyword evidence="1" id="KW-0472">Membrane</keyword>
<dbReference type="Proteomes" id="UP000515679">
    <property type="component" value="Chromosome"/>
</dbReference>
<name>A0A7G5BZT8_9BACL</name>
<reference evidence="2 3" key="1">
    <citation type="submission" date="2019-07" db="EMBL/GenBank/DDBJ databases">
        <authorList>
            <person name="Kim J.K."/>
            <person name="Cheong H.-M."/>
            <person name="Choi Y."/>
            <person name="Hwang K.J."/>
            <person name="Lee S."/>
            <person name="Choi C."/>
        </authorList>
    </citation>
    <scope>NUCLEOTIDE SEQUENCE [LARGE SCALE GENOMIC DNA]</scope>
    <source>
        <strain evidence="2 3">KS 22</strain>
    </source>
</reference>
<evidence type="ECO:0000313" key="3">
    <source>
        <dbReference type="Proteomes" id="UP000515679"/>
    </source>
</evidence>
<accession>A0A7G5BZT8</accession>
<dbReference type="RefSeq" id="WP_182298426.1">
    <property type="nucleotide sequence ID" value="NZ_CP041969.1"/>
</dbReference>
<dbReference type="KEGG" id="cchl:FPL14_15655"/>
<feature type="transmembrane region" description="Helical" evidence="1">
    <location>
        <begin position="12"/>
        <end position="45"/>
    </location>
</feature>
<keyword evidence="1" id="KW-0812">Transmembrane</keyword>
<feature type="transmembrane region" description="Helical" evidence="1">
    <location>
        <begin position="57"/>
        <end position="89"/>
    </location>
</feature>
<proteinExistence type="predicted"/>
<protein>
    <submittedName>
        <fullName evidence="2">Uncharacterized protein</fullName>
    </submittedName>
</protein>
<organism evidence="2 3">
    <name type="scientific">Cohnella cholangitidis</name>
    <dbReference type="NCBI Taxonomy" id="2598458"/>
    <lineage>
        <taxon>Bacteria</taxon>
        <taxon>Bacillati</taxon>
        <taxon>Bacillota</taxon>
        <taxon>Bacilli</taxon>
        <taxon>Bacillales</taxon>
        <taxon>Paenibacillaceae</taxon>
        <taxon>Cohnella</taxon>
    </lineage>
</organism>
<evidence type="ECO:0000313" key="2">
    <source>
        <dbReference type="EMBL" id="QMV42472.1"/>
    </source>
</evidence>
<dbReference type="EMBL" id="CP041969">
    <property type="protein sequence ID" value="QMV42472.1"/>
    <property type="molecule type" value="Genomic_DNA"/>
</dbReference>
<dbReference type="AlphaFoldDB" id="A0A7G5BZT8"/>
<evidence type="ECO:0000256" key="1">
    <source>
        <dbReference type="SAM" id="Phobius"/>
    </source>
</evidence>
<keyword evidence="3" id="KW-1185">Reference proteome</keyword>
<gene>
    <name evidence="2" type="ORF">FPL14_15655</name>
</gene>
<sequence length="106" mass="11476">MSNSRVLKWITGSIEIFLAIPLIGALVVMGSGYTVLVITLILHIVTLVLSSSNKEPIYGSVMGIITSLLAWIPFVGWLLHLLTGIFLMVTAAKKPNQLPPPPAPHY</sequence>
<keyword evidence="1" id="KW-1133">Transmembrane helix</keyword>